<evidence type="ECO:0000256" key="3">
    <source>
        <dbReference type="ARBA" id="ARBA00022989"/>
    </source>
</evidence>
<feature type="domain" description="FAD-binding FR-type" evidence="7">
    <location>
        <begin position="308"/>
        <end position="419"/>
    </location>
</feature>
<dbReference type="InterPro" id="IPR050369">
    <property type="entry name" value="RBOH/FRE"/>
</dbReference>
<dbReference type="SUPFAM" id="SSF52343">
    <property type="entry name" value="Ferredoxin reductase-like, C-terminal NADP-linked domain"/>
    <property type="match status" value="1"/>
</dbReference>
<dbReference type="Pfam" id="PF08030">
    <property type="entry name" value="NAD_binding_6"/>
    <property type="match status" value="1"/>
</dbReference>
<reference evidence="8 9" key="1">
    <citation type="submission" date="2017-09" db="EMBL/GenBank/DDBJ databases">
        <title>WGS assembly of Aquilegia coerulea Goldsmith.</title>
        <authorList>
            <person name="Hodges S."/>
            <person name="Kramer E."/>
            <person name="Nordborg M."/>
            <person name="Tomkins J."/>
            <person name="Borevitz J."/>
            <person name="Derieg N."/>
            <person name="Yan J."/>
            <person name="Mihaltcheva S."/>
            <person name="Hayes R.D."/>
            <person name="Rokhsar D."/>
        </authorList>
    </citation>
    <scope>NUCLEOTIDE SEQUENCE [LARGE SCALE GENOMIC DNA]</scope>
    <source>
        <strain evidence="9">cv. Goldsmith</strain>
    </source>
</reference>
<dbReference type="PANTHER" id="PTHR11972:SF155">
    <property type="entry name" value="FERRIC REDUCTION OXIDASE 8, MITOCHONDRIAL"/>
    <property type="match status" value="1"/>
</dbReference>
<feature type="transmembrane region" description="Helical" evidence="6">
    <location>
        <begin position="98"/>
        <end position="124"/>
    </location>
</feature>
<protein>
    <recommendedName>
        <fullName evidence="7">FAD-binding FR-type domain-containing protein</fullName>
    </recommendedName>
</protein>
<keyword evidence="4" id="KW-0560">Oxidoreductase</keyword>
<evidence type="ECO:0000259" key="7">
    <source>
        <dbReference type="PROSITE" id="PS51384"/>
    </source>
</evidence>
<dbReference type="FunCoup" id="A0A2G5E7L0">
    <property type="interactions" value="46"/>
</dbReference>
<dbReference type="Pfam" id="PF08022">
    <property type="entry name" value="FAD_binding_8"/>
    <property type="match status" value="1"/>
</dbReference>
<dbReference type="SFLD" id="SFLDG01168">
    <property type="entry name" value="Ferric_reductase_subgroup_(FRE"/>
    <property type="match status" value="1"/>
</dbReference>
<dbReference type="GO" id="GO:0000293">
    <property type="term" value="F:ferric-chelate reductase activity"/>
    <property type="evidence" value="ECO:0007669"/>
    <property type="project" value="TreeGrafter"/>
</dbReference>
<gene>
    <name evidence="8" type="ORF">AQUCO_01100512v1</name>
</gene>
<evidence type="ECO:0000256" key="6">
    <source>
        <dbReference type="SAM" id="Phobius"/>
    </source>
</evidence>
<sequence length="706" mass="79916">MKTNSALQTVLKVLMILISSGWVCLWLLKPTELWTKAWHKAEDSARNQMFGYQGLDFMVYSFPVIAVVVIGFIYLHLRSKEQRSRQKKISITNLSNPVIVHGPLGVISGSELLAAVLFIIFLGWTMYAHISKDFNKKLPVKSLKLNIWQYKFMKLGTRFGLLAEACLALLLLPVARGMSIFRLIGLQFEASIRYHIFLGTAMIFFSTLHGLSTLFIWGIKHRLQDKIWMWQKTGRVYLAGEIALVTGLVIWITSLPQIRRKKFELFYYTHHLYVVFLVFFLFHVGDRHFYMVFSGILLFALDKLLRIIQSKPGTYLLSASLLSSNAVELTLSKHPRLVYTPTSVIFLKVPSISKFQWHPFSITSSFSVDDERVTVLVRSEGWWTNSLYNKILAAVDSGANQAKCLPISVEGPYGPASTEFLRYDSLLLVAGGIGLTPFLSTLQEIGSAQNSNKSALPTRIQLIYATKKSQDINLLNSILHILLNQSMNQLQLKVSIYVTQEERDATTMKEWIKEMPKVQTVNFDPKSLNYTTSGIESFLRMAAVAGLSSKIFLLALICLNHMFHQEKESSGKKNPSWVTDLILICSFSIATICSILAIGILRWRKMKKDISPVYQKYSKGTELNNIEASATLEEHEVFYGRRPDFEDIFSKFPSQTSSSDIGVLVCGPESMKQSVASIIKEKSPGFMIGAKRRQPCFNLHSLSFSL</sequence>
<feature type="transmembrane region" description="Helical" evidence="6">
    <location>
        <begin position="236"/>
        <end position="253"/>
    </location>
</feature>
<feature type="transmembrane region" description="Helical" evidence="6">
    <location>
        <begin position="196"/>
        <end position="216"/>
    </location>
</feature>
<dbReference type="PROSITE" id="PS51384">
    <property type="entry name" value="FAD_FR"/>
    <property type="match status" value="1"/>
</dbReference>
<feature type="transmembrane region" description="Helical" evidence="6">
    <location>
        <begin position="9"/>
        <end position="28"/>
    </location>
</feature>
<dbReference type="Pfam" id="PF01794">
    <property type="entry name" value="Ferric_reduct"/>
    <property type="match status" value="1"/>
</dbReference>
<dbReference type="InterPro" id="IPR017938">
    <property type="entry name" value="Riboflavin_synthase-like_b-brl"/>
</dbReference>
<evidence type="ECO:0000256" key="1">
    <source>
        <dbReference type="ARBA" id="ARBA00004141"/>
    </source>
</evidence>
<name>A0A2G5E7L0_AQUCA</name>
<dbReference type="SUPFAM" id="SSF63380">
    <property type="entry name" value="Riboflavin synthase domain-like"/>
    <property type="match status" value="1"/>
</dbReference>
<dbReference type="AlphaFoldDB" id="A0A2G5E7L0"/>
<keyword evidence="3 6" id="KW-1133">Transmembrane helix</keyword>
<evidence type="ECO:0000313" key="8">
    <source>
        <dbReference type="EMBL" id="PIA51691.1"/>
    </source>
</evidence>
<keyword evidence="2 6" id="KW-0812">Transmembrane</keyword>
<evidence type="ECO:0000256" key="4">
    <source>
        <dbReference type="ARBA" id="ARBA00023002"/>
    </source>
</evidence>
<dbReference type="CDD" id="cd06186">
    <property type="entry name" value="NOX_Duox_like_FAD_NADP"/>
    <property type="match status" value="1"/>
</dbReference>
<keyword evidence="9" id="KW-1185">Reference proteome</keyword>
<dbReference type="InterPro" id="IPR039261">
    <property type="entry name" value="FNR_nucleotide-bd"/>
</dbReference>
<dbReference type="InParanoid" id="A0A2G5E7L0"/>
<feature type="transmembrane region" description="Helical" evidence="6">
    <location>
        <begin position="265"/>
        <end position="282"/>
    </location>
</feature>
<dbReference type="EMBL" id="KZ305028">
    <property type="protein sequence ID" value="PIA51691.1"/>
    <property type="molecule type" value="Genomic_DNA"/>
</dbReference>
<dbReference type="STRING" id="218851.A0A2G5E7L0"/>
<dbReference type="Gene3D" id="3.40.50.80">
    <property type="entry name" value="Nucleotide-binding domain of ferredoxin-NADP reductase (FNR) module"/>
    <property type="match status" value="2"/>
</dbReference>
<evidence type="ECO:0000256" key="5">
    <source>
        <dbReference type="ARBA" id="ARBA00023136"/>
    </source>
</evidence>
<dbReference type="InterPro" id="IPR013121">
    <property type="entry name" value="Fe_red_NAD-bd_6"/>
</dbReference>
<dbReference type="InterPro" id="IPR017927">
    <property type="entry name" value="FAD-bd_FR_type"/>
</dbReference>
<dbReference type="Proteomes" id="UP000230069">
    <property type="component" value="Unassembled WGS sequence"/>
</dbReference>
<accession>A0A2G5E7L0</accession>
<dbReference type="PANTHER" id="PTHR11972">
    <property type="entry name" value="NADPH OXIDASE"/>
    <property type="match status" value="1"/>
</dbReference>
<evidence type="ECO:0000256" key="2">
    <source>
        <dbReference type="ARBA" id="ARBA00022692"/>
    </source>
</evidence>
<comment type="subcellular location">
    <subcellularLocation>
        <location evidence="1">Membrane</location>
        <topology evidence="1">Multi-pass membrane protein</topology>
    </subcellularLocation>
</comment>
<dbReference type="SFLD" id="SFLDS00052">
    <property type="entry name" value="Ferric_Reductase_Domain"/>
    <property type="match status" value="1"/>
</dbReference>
<dbReference type="InterPro" id="IPR013112">
    <property type="entry name" value="FAD-bd_8"/>
</dbReference>
<proteinExistence type="predicted"/>
<feature type="transmembrane region" description="Helical" evidence="6">
    <location>
        <begin position="577"/>
        <end position="601"/>
    </location>
</feature>
<feature type="transmembrane region" description="Helical" evidence="6">
    <location>
        <begin position="288"/>
        <end position="305"/>
    </location>
</feature>
<dbReference type="OrthoDB" id="167398at2759"/>
<dbReference type="InterPro" id="IPR013130">
    <property type="entry name" value="Fe3_Rdtase_TM_dom"/>
</dbReference>
<evidence type="ECO:0000313" key="9">
    <source>
        <dbReference type="Proteomes" id="UP000230069"/>
    </source>
</evidence>
<dbReference type="GO" id="GO:0005886">
    <property type="term" value="C:plasma membrane"/>
    <property type="evidence" value="ECO:0007669"/>
    <property type="project" value="TreeGrafter"/>
</dbReference>
<feature type="transmembrane region" description="Helical" evidence="6">
    <location>
        <begin position="57"/>
        <end position="77"/>
    </location>
</feature>
<keyword evidence="5 6" id="KW-0472">Membrane</keyword>
<feature type="transmembrane region" description="Helical" evidence="6">
    <location>
        <begin position="155"/>
        <end position="175"/>
    </location>
</feature>
<organism evidence="8 9">
    <name type="scientific">Aquilegia coerulea</name>
    <name type="common">Rocky mountain columbine</name>
    <dbReference type="NCBI Taxonomy" id="218851"/>
    <lineage>
        <taxon>Eukaryota</taxon>
        <taxon>Viridiplantae</taxon>
        <taxon>Streptophyta</taxon>
        <taxon>Embryophyta</taxon>
        <taxon>Tracheophyta</taxon>
        <taxon>Spermatophyta</taxon>
        <taxon>Magnoliopsida</taxon>
        <taxon>Ranunculales</taxon>
        <taxon>Ranunculaceae</taxon>
        <taxon>Thalictroideae</taxon>
        <taxon>Aquilegia</taxon>
    </lineage>
</organism>
<feature type="transmembrane region" description="Helical" evidence="6">
    <location>
        <begin position="538"/>
        <end position="557"/>
    </location>
</feature>